<evidence type="ECO:0000313" key="4">
    <source>
        <dbReference type="Proteomes" id="UP000323824"/>
    </source>
</evidence>
<dbReference type="InterPro" id="IPR051534">
    <property type="entry name" value="CBASS_pafABC_assoc_protein"/>
</dbReference>
<sequence>MIKDSKGIAERYAVILNELSNKEKVNIHDLEDLTGYGIRNLQLDLNQRLKTPFRIETDKRGNYWMDKKYRGLFSVQDIEKLSKIIGIEEIFPELDSSFITDIIDSKSSKPFIFKSPYKESLKGNTQFDLIAKAISKSVKLKFTYFKGDKWKRHLVEPYRLVNNYGTWYLFAVEKDILKSFKLSKIDGASQGFDSFSMDEDIIRSIEESDTVWISKGESIEVKLRVVASFTSYFIDNISLPGQKSCTTEDDGSLIVTVKVFYLEEIKNIIKYWIPRIIVIAPSELRDEIKKELTTYMNL</sequence>
<dbReference type="InterPro" id="IPR057727">
    <property type="entry name" value="WCX_dom"/>
</dbReference>
<feature type="domain" description="WCX" evidence="2">
    <location>
        <begin position="218"/>
        <end position="293"/>
    </location>
</feature>
<name>A0A5C1QE44_9SPIO</name>
<protein>
    <submittedName>
        <fullName evidence="3">WYL domain-containing protein</fullName>
    </submittedName>
</protein>
<evidence type="ECO:0000313" key="3">
    <source>
        <dbReference type="EMBL" id="QEN05330.1"/>
    </source>
</evidence>
<dbReference type="PROSITE" id="PS52050">
    <property type="entry name" value="WYL"/>
    <property type="match status" value="1"/>
</dbReference>
<dbReference type="EMBL" id="CP035807">
    <property type="protein sequence ID" value="QEN05330.1"/>
    <property type="molecule type" value="Genomic_DNA"/>
</dbReference>
<dbReference type="Pfam" id="PF13280">
    <property type="entry name" value="WYL"/>
    <property type="match status" value="1"/>
</dbReference>
<gene>
    <name evidence="3" type="ORF">EW093_11610</name>
</gene>
<reference evidence="3 4" key="2">
    <citation type="submission" date="2019-09" db="EMBL/GenBank/DDBJ databases">
        <title>Complete Genome Sequence and Methylome Analysis of free living Spirochaetas.</title>
        <authorList>
            <person name="Leshcheva N."/>
            <person name="Mikheeva N."/>
        </authorList>
    </citation>
    <scope>NUCLEOTIDE SEQUENCE [LARGE SCALE GENOMIC DNA]</scope>
    <source>
        <strain evidence="3 4">P</strain>
    </source>
</reference>
<dbReference type="Proteomes" id="UP000323824">
    <property type="component" value="Chromosome"/>
</dbReference>
<accession>A0A5C1QE44</accession>
<dbReference type="KEGG" id="sper:EW093_11610"/>
<evidence type="ECO:0000259" key="1">
    <source>
        <dbReference type="Pfam" id="PF13280"/>
    </source>
</evidence>
<feature type="domain" description="WYL" evidence="1">
    <location>
        <begin position="127"/>
        <end position="188"/>
    </location>
</feature>
<dbReference type="RefSeq" id="WP_149568568.1">
    <property type="nucleotide sequence ID" value="NZ_CP035807.1"/>
</dbReference>
<dbReference type="PANTHER" id="PTHR34580">
    <property type="match status" value="1"/>
</dbReference>
<dbReference type="Pfam" id="PF25583">
    <property type="entry name" value="WCX"/>
    <property type="match status" value="1"/>
</dbReference>
<dbReference type="PANTHER" id="PTHR34580:SF1">
    <property type="entry name" value="PROTEIN PAFC"/>
    <property type="match status" value="1"/>
</dbReference>
<organism evidence="3 4">
    <name type="scientific">Thiospirochaeta perfilievii</name>
    <dbReference type="NCBI Taxonomy" id="252967"/>
    <lineage>
        <taxon>Bacteria</taxon>
        <taxon>Pseudomonadati</taxon>
        <taxon>Spirochaetota</taxon>
        <taxon>Spirochaetia</taxon>
        <taxon>Spirochaetales</taxon>
        <taxon>Spirochaetaceae</taxon>
        <taxon>Thiospirochaeta</taxon>
    </lineage>
</organism>
<evidence type="ECO:0000259" key="2">
    <source>
        <dbReference type="Pfam" id="PF25583"/>
    </source>
</evidence>
<dbReference type="OrthoDB" id="369264at2"/>
<keyword evidence="4" id="KW-1185">Reference proteome</keyword>
<reference evidence="3 4" key="1">
    <citation type="submission" date="2019-02" db="EMBL/GenBank/DDBJ databases">
        <authorList>
            <person name="Fomenkov A."/>
            <person name="Dubinina G."/>
            <person name="Grabovich M."/>
            <person name="Vincze T."/>
            <person name="Roberts R.J."/>
        </authorList>
    </citation>
    <scope>NUCLEOTIDE SEQUENCE [LARGE SCALE GENOMIC DNA]</scope>
    <source>
        <strain evidence="3 4">P</strain>
    </source>
</reference>
<dbReference type="AlphaFoldDB" id="A0A5C1QE44"/>
<dbReference type="InterPro" id="IPR026881">
    <property type="entry name" value="WYL_dom"/>
</dbReference>
<proteinExistence type="predicted"/>